<dbReference type="Proteomes" id="UP000271464">
    <property type="component" value="Unassembled WGS sequence"/>
</dbReference>
<reference evidence="5 6" key="2">
    <citation type="submission" date="2018-09" db="EMBL/GenBank/DDBJ databases">
        <authorList>
            <person name="Tagini F."/>
        </authorList>
    </citation>
    <scope>NUCLEOTIDE SEQUENCE [LARGE SCALE GENOMIC DNA]</scope>
    <source>
        <strain evidence="3 5">MK4</strain>
        <strain evidence="2 6">MK42</strain>
    </source>
</reference>
<organism evidence="1 4">
    <name type="scientific">Mycobacterium persicum</name>
    <dbReference type="NCBI Taxonomy" id="1487726"/>
    <lineage>
        <taxon>Bacteria</taxon>
        <taxon>Bacillati</taxon>
        <taxon>Actinomycetota</taxon>
        <taxon>Actinomycetes</taxon>
        <taxon>Mycobacteriales</taxon>
        <taxon>Mycobacteriaceae</taxon>
        <taxon>Mycobacterium</taxon>
    </lineage>
</organism>
<dbReference type="EMBL" id="UPHL01000061">
    <property type="protein sequence ID" value="VAZ83735.1"/>
    <property type="molecule type" value="Genomic_DNA"/>
</dbReference>
<evidence type="ECO:0000313" key="1">
    <source>
        <dbReference type="EMBL" id="ORC09768.1"/>
    </source>
</evidence>
<sequence>MPLGSVLVRAARSNVSCLGGWMRPPYPAGTARYRRSRMVLRETNPASQRRVIPASAVSAPNDGYLLESDPTRRMWVRHG</sequence>
<evidence type="ECO:0000313" key="4">
    <source>
        <dbReference type="Proteomes" id="UP000192335"/>
    </source>
</evidence>
<evidence type="ECO:0000313" key="6">
    <source>
        <dbReference type="Proteomes" id="UP000279331"/>
    </source>
</evidence>
<dbReference type="EMBL" id="MWQA01000001">
    <property type="protein sequence ID" value="ORC09768.1"/>
    <property type="molecule type" value="Genomic_DNA"/>
</dbReference>
<comment type="caution">
    <text evidence="1">The sequence shown here is derived from an EMBL/GenBank/DDBJ whole genome shotgun (WGS) entry which is preliminary data.</text>
</comment>
<dbReference type="Proteomes" id="UP000279331">
    <property type="component" value="Unassembled WGS sequence"/>
</dbReference>
<evidence type="ECO:0000313" key="5">
    <source>
        <dbReference type="Proteomes" id="UP000271464"/>
    </source>
</evidence>
<evidence type="ECO:0000313" key="2">
    <source>
        <dbReference type="EMBL" id="VAZ83735.1"/>
    </source>
</evidence>
<protein>
    <submittedName>
        <fullName evidence="1">Uncharacterized protein</fullName>
    </submittedName>
</protein>
<name>A0A1X0LFS1_9MYCO</name>
<gene>
    <name evidence="1" type="ORF">B4U45_27375</name>
    <name evidence="2" type="ORF">LAUMK42_02553</name>
    <name evidence="3" type="ORF">LAUMK4_02404</name>
</gene>
<dbReference type="Proteomes" id="UP000192335">
    <property type="component" value="Unassembled WGS sequence"/>
</dbReference>
<dbReference type="EMBL" id="UPHM01000052">
    <property type="protein sequence ID" value="VAZ93247.1"/>
    <property type="molecule type" value="Genomic_DNA"/>
</dbReference>
<evidence type="ECO:0000313" key="3">
    <source>
        <dbReference type="EMBL" id="VAZ93247.1"/>
    </source>
</evidence>
<accession>A0A1X0LFS1</accession>
<proteinExistence type="predicted"/>
<keyword evidence="5" id="KW-1185">Reference proteome</keyword>
<reference evidence="1 4" key="1">
    <citation type="submission" date="2017-02" db="EMBL/GenBank/DDBJ databases">
        <title>Mycobacterium kansasii genomes.</title>
        <authorList>
            <person name="Borowka P."/>
            <person name="Strapagiel D."/>
            <person name="Marciniak B."/>
            <person name="Lach J."/>
            <person name="Bakula Z."/>
            <person name="Van Ingen J."/>
            <person name="Safianowska A."/>
            <person name="Brzostek A."/>
            <person name="Dziadek J."/>
            <person name="Jagielski T."/>
        </authorList>
    </citation>
    <scope>NUCLEOTIDE SEQUENCE [LARGE SCALE GENOMIC DNA]</scope>
    <source>
        <strain evidence="1 4">12MK</strain>
    </source>
</reference>
<dbReference type="AlphaFoldDB" id="A0A1X0LFS1"/>